<dbReference type="PANTHER" id="PTHR13767">
    <property type="entry name" value="TRNA-PSEUDOURIDINE SYNTHASE"/>
    <property type="match status" value="1"/>
</dbReference>
<comment type="caution">
    <text evidence="9">The sequence shown here is derived from an EMBL/GenBank/DDBJ whole genome shotgun (WGS) entry which is preliminary data.</text>
</comment>
<gene>
    <name evidence="5 9" type="primary">truB</name>
    <name evidence="9" type="ORF">HHJ74_09420</name>
    <name evidence="10" type="ORF">NCTC11819_00194</name>
</gene>
<feature type="domain" description="Pseudouridine synthase II N-terminal" evidence="7">
    <location>
        <begin position="44"/>
        <end position="177"/>
    </location>
</feature>
<keyword evidence="4 5" id="KW-0413">Isomerase</keyword>
<sequence length="371" mass="37983">MNAAVDFLPPNPGELPRGADCGAGLLVVDKPQGLTSNQVLSRVRRIAGQKKVGYAGTLDPMATGLLIFALGKATKLLQYLGSSDKAYVARVRFGVSTDTDDAAGTVVGAAGAGGLTGSVLADSLGAYRGAIHQVPSSFSAIKVAGQRAYALARQGQDVKLKSRPVTISRLELESGLAPHEIDVSIGRAAQETTPRNPGGENPGATGGGAALAAADGGRVTVADVDIAVECSAGTYIRALARDLGRDLGTGAHLTALRRTRVGNYGLEAARNLAELGEEVATQGIISIIPLDAAVKALFPTLELDETQARALGYGQTVTLPSPSPALYNNNQPLAAALDEAGQVIALVTPRVGDTAIRVKPTWVLRPAVAAS</sequence>
<dbReference type="InterPro" id="IPR036974">
    <property type="entry name" value="PUA_sf"/>
</dbReference>
<dbReference type="GO" id="GO:0031119">
    <property type="term" value="P:tRNA pseudouridine synthesis"/>
    <property type="evidence" value="ECO:0007669"/>
    <property type="project" value="UniProtKB-UniRule"/>
</dbReference>
<keyword evidence="3 5" id="KW-0819">tRNA processing</keyword>
<dbReference type="CDD" id="cd02573">
    <property type="entry name" value="PseudoU_synth_EcTruB"/>
    <property type="match status" value="1"/>
</dbReference>
<comment type="catalytic activity">
    <reaction evidence="1 5">
        <text>uridine(55) in tRNA = pseudouridine(55) in tRNA</text>
        <dbReference type="Rhea" id="RHEA:42532"/>
        <dbReference type="Rhea" id="RHEA-COMP:10101"/>
        <dbReference type="Rhea" id="RHEA-COMP:10102"/>
        <dbReference type="ChEBI" id="CHEBI:65314"/>
        <dbReference type="ChEBI" id="CHEBI:65315"/>
        <dbReference type="EC" id="5.4.99.25"/>
    </reaction>
</comment>
<dbReference type="Proteomes" id="UP000582487">
    <property type="component" value="Unassembled WGS sequence"/>
</dbReference>
<dbReference type="InterPro" id="IPR020103">
    <property type="entry name" value="PsdUridine_synth_cat_dom_sf"/>
</dbReference>
<evidence type="ECO:0000313" key="10">
    <source>
        <dbReference type="EMBL" id="STO15652.1"/>
    </source>
</evidence>
<evidence type="ECO:0000256" key="2">
    <source>
        <dbReference type="ARBA" id="ARBA00005642"/>
    </source>
</evidence>
<protein>
    <recommendedName>
        <fullName evidence="5">tRNA pseudouridine synthase B</fullName>
        <ecNumber evidence="5">5.4.99.25</ecNumber>
    </recommendedName>
    <alternativeName>
        <fullName evidence="5">tRNA pseudouridine(55) synthase</fullName>
        <shortName evidence="5">Psi55 synthase</shortName>
    </alternativeName>
    <alternativeName>
        <fullName evidence="5">tRNA pseudouridylate synthase</fullName>
    </alternativeName>
    <alternativeName>
        <fullName evidence="5">tRNA-uridine isomerase</fullName>
    </alternativeName>
</protein>
<feature type="region of interest" description="Disordered" evidence="6">
    <location>
        <begin position="187"/>
        <end position="209"/>
    </location>
</feature>
<dbReference type="InterPro" id="IPR032819">
    <property type="entry name" value="TruB_C"/>
</dbReference>
<dbReference type="InterPro" id="IPR002501">
    <property type="entry name" value="PsdUridine_synth_N"/>
</dbReference>
<proteinExistence type="inferred from homology"/>
<evidence type="ECO:0000313" key="11">
    <source>
        <dbReference type="Proteomes" id="UP000255284"/>
    </source>
</evidence>
<dbReference type="Gene3D" id="3.30.2350.10">
    <property type="entry name" value="Pseudouridine synthase"/>
    <property type="match status" value="1"/>
</dbReference>
<name>A0A2J9KQ54_9ACTO</name>
<dbReference type="NCBIfam" id="TIGR00431">
    <property type="entry name" value="TruB"/>
    <property type="match status" value="1"/>
</dbReference>
<evidence type="ECO:0000256" key="3">
    <source>
        <dbReference type="ARBA" id="ARBA00022694"/>
    </source>
</evidence>
<evidence type="ECO:0000259" key="7">
    <source>
        <dbReference type="Pfam" id="PF01509"/>
    </source>
</evidence>
<dbReference type="GeneID" id="61167539"/>
<evidence type="ECO:0000256" key="4">
    <source>
        <dbReference type="ARBA" id="ARBA00023235"/>
    </source>
</evidence>
<dbReference type="Pfam" id="PF01509">
    <property type="entry name" value="TruB_N"/>
    <property type="match status" value="1"/>
</dbReference>
<dbReference type="AlphaFoldDB" id="A0A2J9KQ54"/>
<comment type="similarity">
    <text evidence="2 5">Belongs to the pseudouridine synthase TruB family. Type 1 subfamily.</text>
</comment>
<dbReference type="OrthoDB" id="9802309at2"/>
<evidence type="ECO:0000256" key="6">
    <source>
        <dbReference type="SAM" id="MobiDB-lite"/>
    </source>
</evidence>
<feature type="compositionally biased region" description="Gly residues" evidence="6">
    <location>
        <begin position="200"/>
        <end position="209"/>
    </location>
</feature>
<dbReference type="EC" id="5.4.99.25" evidence="5"/>
<dbReference type="HAMAP" id="MF_01080">
    <property type="entry name" value="TruB_bact"/>
    <property type="match status" value="1"/>
</dbReference>
<dbReference type="GO" id="GO:0003723">
    <property type="term" value="F:RNA binding"/>
    <property type="evidence" value="ECO:0007669"/>
    <property type="project" value="InterPro"/>
</dbReference>
<evidence type="ECO:0000256" key="1">
    <source>
        <dbReference type="ARBA" id="ARBA00000385"/>
    </source>
</evidence>
<feature type="domain" description="tRNA pseudouridylate synthase B C-terminal" evidence="8">
    <location>
        <begin position="237"/>
        <end position="280"/>
    </location>
</feature>
<dbReference type="Pfam" id="PF16198">
    <property type="entry name" value="TruB_C_2"/>
    <property type="match status" value="1"/>
</dbReference>
<reference evidence="9 12" key="2">
    <citation type="submission" date="2020-04" db="EMBL/GenBank/DDBJ databases">
        <title>Antimicrobial susceptibility and clonality of vaginal-derived multi-drug resistant Mobiluncus isolates in China.</title>
        <authorList>
            <person name="Zhang X."/>
        </authorList>
    </citation>
    <scope>NUCLEOTIDE SEQUENCE [LARGE SCALE GENOMIC DNA]</scope>
    <source>
        <strain evidence="9 12">7</strain>
    </source>
</reference>
<dbReference type="GO" id="GO:1990481">
    <property type="term" value="P:mRNA pseudouridine synthesis"/>
    <property type="evidence" value="ECO:0007669"/>
    <property type="project" value="TreeGrafter"/>
</dbReference>
<evidence type="ECO:0000259" key="8">
    <source>
        <dbReference type="Pfam" id="PF16198"/>
    </source>
</evidence>
<dbReference type="SUPFAM" id="SSF55120">
    <property type="entry name" value="Pseudouridine synthase"/>
    <property type="match status" value="1"/>
</dbReference>
<organism evidence="9 12">
    <name type="scientific">Mobiluncus mulieris</name>
    <dbReference type="NCBI Taxonomy" id="2052"/>
    <lineage>
        <taxon>Bacteria</taxon>
        <taxon>Bacillati</taxon>
        <taxon>Actinomycetota</taxon>
        <taxon>Actinomycetes</taxon>
        <taxon>Actinomycetales</taxon>
        <taxon>Actinomycetaceae</taxon>
        <taxon>Mobiluncus</taxon>
    </lineage>
</organism>
<dbReference type="InterPro" id="IPR014780">
    <property type="entry name" value="tRNA_psdUridine_synth_TruB"/>
</dbReference>
<evidence type="ECO:0000313" key="9">
    <source>
        <dbReference type="EMBL" id="NMW93896.1"/>
    </source>
</evidence>
<dbReference type="RefSeq" id="WP_004012790.1">
    <property type="nucleotide sequence ID" value="NZ_JABCUT010000011.1"/>
</dbReference>
<dbReference type="PANTHER" id="PTHR13767:SF2">
    <property type="entry name" value="PSEUDOURIDYLATE SYNTHASE TRUB1"/>
    <property type="match status" value="1"/>
</dbReference>
<accession>A0A2J9KQ54</accession>
<feature type="active site" description="Nucleophile" evidence="5">
    <location>
        <position position="59"/>
    </location>
</feature>
<evidence type="ECO:0000256" key="5">
    <source>
        <dbReference type="HAMAP-Rule" id="MF_01080"/>
    </source>
</evidence>
<dbReference type="GO" id="GO:0160148">
    <property type="term" value="F:tRNA pseudouridine(55) synthase activity"/>
    <property type="evidence" value="ECO:0007669"/>
    <property type="project" value="UniProtKB-EC"/>
</dbReference>
<dbReference type="Gene3D" id="2.30.130.10">
    <property type="entry name" value="PUA domain"/>
    <property type="match status" value="1"/>
</dbReference>
<dbReference type="Proteomes" id="UP000255284">
    <property type="component" value="Unassembled WGS sequence"/>
</dbReference>
<dbReference type="EMBL" id="UGGQ01000006">
    <property type="protein sequence ID" value="STO15652.1"/>
    <property type="molecule type" value="Genomic_DNA"/>
</dbReference>
<evidence type="ECO:0000313" key="12">
    <source>
        <dbReference type="Proteomes" id="UP000582487"/>
    </source>
</evidence>
<dbReference type="EMBL" id="JABCUV010000012">
    <property type="protein sequence ID" value="NMW93896.1"/>
    <property type="molecule type" value="Genomic_DNA"/>
</dbReference>
<reference evidence="10 11" key="1">
    <citation type="submission" date="2018-06" db="EMBL/GenBank/DDBJ databases">
        <authorList>
            <consortium name="Pathogen Informatics"/>
            <person name="Doyle S."/>
        </authorList>
    </citation>
    <scope>NUCLEOTIDE SEQUENCE [LARGE SCALE GENOMIC DNA]</scope>
    <source>
        <strain evidence="10 11">NCTC11819</strain>
    </source>
</reference>
<comment type="function">
    <text evidence="5">Responsible for synthesis of pseudouridine from uracil-55 in the psi GC loop of transfer RNAs.</text>
</comment>